<keyword evidence="1" id="KW-0175">Coiled coil</keyword>
<comment type="caution">
    <text evidence="3">The sequence shown here is derived from an EMBL/GenBank/DDBJ whole genome shotgun (WGS) entry which is preliminary data.</text>
</comment>
<feature type="coiled-coil region" evidence="1">
    <location>
        <begin position="1"/>
        <end position="35"/>
    </location>
</feature>
<accession>A0A317T7D5</accession>
<dbReference type="RefSeq" id="WP_110023881.1">
    <property type="nucleotide sequence ID" value="NZ_PDNZ01000007.1"/>
</dbReference>
<gene>
    <name evidence="3" type="ORF">CR164_10135</name>
</gene>
<dbReference type="OrthoDB" id="598398at2"/>
<name>A0A317T7D5_9CHLB</name>
<sequence length="102" mass="12367">MLNQIKRKKELEARIADLETSLSNLKKQLKEETTQEHQEGIDHLEEYLDEVNHRYTNLRDFLQIVRQELKELFARKKAADRKNKDLREVIKEKRADSKRKHQ</sequence>
<evidence type="ECO:0000313" key="4">
    <source>
        <dbReference type="Proteomes" id="UP000246278"/>
    </source>
</evidence>
<feature type="compositionally biased region" description="Basic and acidic residues" evidence="2">
    <location>
        <begin position="80"/>
        <end position="95"/>
    </location>
</feature>
<proteinExistence type="predicted"/>
<evidence type="ECO:0000256" key="2">
    <source>
        <dbReference type="SAM" id="MobiDB-lite"/>
    </source>
</evidence>
<organism evidence="3 4">
    <name type="scientific">Prosthecochloris marina</name>
    <dbReference type="NCBI Taxonomy" id="2017681"/>
    <lineage>
        <taxon>Bacteria</taxon>
        <taxon>Pseudomonadati</taxon>
        <taxon>Chlorobiota</taxon>
        <taxon>Chlorobiia</taxon>
        <taxon>Chlorobiales</taxon>
        <taxon>Chlorobiaceae</taxon>
        <taxon>Prosthecochloris</taxon>
    </lineage>
</organism>
<dbReference type="AlphaFoldDB" id="A0A317T7D5"/>
<reference evidence="4" key="1">
    <citation type="submission" date="2017-10" db="EMBL/GenBank/DDBJ databases">
        <authorList>
            <person name="Gaisin V.A."/>
            <person name="Rysina M.S."/>
            <person name="Grouzdev D.S."/>
        </authorList>
    </citation>
    <scope>NUCLEOTIDE SEQUENCE [LARGE SCALE GENOMIC DNA]</scope>
    <source>
        <strain evidence="4">V1</strain>
    </source>
</reference>
<protein>
    <submittedName>
        <fullName evidence="3">Uncharacterized protein</fullName>
    </submittedName>
</protein>
<dbReference type="EMBL" id="PDNZ01000007">
    <property type="protein sequence ID" value="PWW81386.1"/>
    <property type="molecule type" value="Genomic_DNA"/>
</dbReference>
<evidence type="ECO:0000313" key="3">
    <source>
        <dbReference type="EMBL" id="PWW81386.1"/>
    </source>
</evidence>
<evidence type="ECO:0000256" key="1">
    <source>
        <dbReference type="SAM" id="Coils"/>
    </source>
</evidence>
<keyword evidence="4" id="KW-1185">Reference proteome</keyword>
<dbReference type="SUPFAM" id="SSF46966">
    <property type="entry name" value="Spectrin repeat"/>
    <property type="match status" value="1"/>
</dbReference>
<feature type="region of interest" description="Disordered" evidence="2">
    <location>
        <begin position="78"/>
        <end position="102"/>
    </location>
</feature>
<dbReference type="Proteomes" id="UP000246278">
    <property type="component" value="Unassembled WGS sequence"/>
</dbReference>